<dbReference type="EMBL" id="LSSN01004558">
    <property type="protein sequence ID" value="OMJ11312.1"/>
    <property type="molecule type" value="Genomic_DNA"/>
</dbReference>
<evidence type="ECO:0000256" key="4">
    <source>
        <dbReference type="ARBA" id="ARBA00022833"/>
    </source>
</evidence>
<evidence type="ECO:0000256" key="8">
    <source>
        <dbReference type="SAM" id="MobiDB-lite"/>
    </source>
</evidence>
<evidence type="ECO:0000256" key="1">
    <source>
        <dbReference type="ARBA" id="ARBA00022723"/>
    </source>
</evidence>
<feature type="region of interest" description="Disordered" evidence="8">
    <location>
        <begin position="744"/>
        <end position="816"/>
    </location>
</feature>
<dbReference type="InterPro" id="IPR013083">
    <property type="entry name" value="Znf_RING/FYVE/PHD"/>
</dbReference>
<feature type="region of interest" description="Disordered" evidence="8">
    <location>
        <begin position="1527"/>
        <end position="1561"/>
    </location>
</feature>
<sequence length="1804" mass="200675">MSLNATKKAISEDFLHFYDDGISLERNSTTTSLQKDHISELQIEESVRLAQSLLNDSHFDLNFPDFVAPLTPNSTHPYYGDVKKKYDPLNLYLYEHDQIQSFDLPYSTPLKMPSIANTIPIISKNISETSSNISLQGYPKFSEIQSKFLIAVETGSTSVVKKMILIAKENFNNADKLISFQSGINKVTPLMLATTKGHARVVSELLIAGAPVDSLDSENESALLKASYLGNLEIVSVLLKHHANPSFSDKDGWTSLHNAASFGHLDIVKLLAKNKNVDISAQSLQGHTPLSHTKVADFLLKTGKAKVVLKNKFGENAYDIAAAGMFVDLCFLIEEAERLNWLKKQATSMVKEPWDPLKAHTSHLIVIHENERSKGHFSKVLDEDITNHLSSVSAAFYHPISVFLGFKSNNNTTSEENNTINSESKLSRIRYPKDFSAFNLISGIDPPRWSNIIGEPCTPDQVTLPHLEESESSSNSWFWLTDWCLLSKSQYTRSPGIENNVSNNNEGWKYCKSGFNYANGNWKDSLDEIYLNDFDDMSLDISCVRRRKWVRIMRRQIDLSSFEHHKTKSLNNNNQDSPLNEFKRKSFESIPAANTHLYNPSQSHTPGSPSYEYPSSNLDKSSSSEFKSALDNSSDSSFSSNYSDVNDKNINIYHFDNQSSQEPILSSTKISINSPIKDAHIDDVPNSVENSSNVIISRNVKNTKQSNPNRLIEDISANDQMLNEELDDSVSAIGSNASDISKLSNKSRVYEHNSSNNPIEAQKPTSSTEKVSKPRNLLSGDNVSANSSSVKFSMSVDSPQLPNNSLSEYSDSNSRSNKNLSFKQILAQDLKHIEYKFKEATRSLSSSIYIRQYMPEQAWQPDSSAPSCINCDRKFKLFFRRHHCRRCGLVFCDICSRDREWLASRLYSLENFGSDSSIPLISSSKSINGVLFIDEITKSLISLLELPNGHENIATNQNSPILDNISLDINTEMLQKIFNSSSNENKPQSLYLIQQHRVCIPCKRAINRVDGSTKNRDVNDIPDVLKRLFGLLAAMKPNEQLDRIDYNILNNDVLNATIIKPNSDENNSGNLNEVLEKEFNSLLNLNGIVMEVPLSHTEDAALMLVKMNLPALLEHSVPEINWFQDALNIYTQLASSIQDSSDISKHNLTNDLLSLSNLKIENIQSIDHNSKLKSTDKNIDSSNAISIKKLKSDNINHINFTNNNSSGSPIQPNVAYDYWYATNNDITSSSPIPDAPGNSAGLYLNESYGLLDKFYREMNKVLIQSVIKIGCSDESSIHKTSKKFKLSEFSVECPVCNKLWTDVLDSIGRSPGEGWQEIQERHISECLVDMQLELGGTAKEGSAENENSSDIVPSSNVAMNISNNSNQALSANDSNPSSSRPVLGLLDMLNESSKTGSSSGKGKLVSTNTSSFNSNTNDFAKDRLISLTRKISDNEHASNIISEDILSINHHGFDDSKDMNSVAGKAMSLPKDLGDKQNPNSMFPIWESEERNDNNDPIIIENSFLGSSQSISNDNIGIVQNSSMRPSDINIGNSKRKNTLPSNISKSYTPSEMIGDDVSGKRRDNYEEKNLKSITFNLFNQIGNLAGVIGLIPPSETEKKPNHESRSENDFDTALPDLGKKYYKKHEGSSASKNRYMDNSGAQPASSSSNRIDTGENTYGFFNKLVFQKIGISRDNTEHSSNELSYQSGEITNAYASAGSSIYSANFRSAENLQFGSRAGAVTGAGSSSSDALNRKKSKSKSKVRFVSYKLSEDSPLLNQECSICFDEFECGDSVARLSCFCTFHSGCIKEWFKRNPNCPVHGI</sequence>
<feature type="region of interest" description="Disordered" evidence="8">
    <location>
        <begin position="1390"/>
        <end position="1410"/>
    </location>
</feature>
<dbReference type="SUPFAM" id="SSF57850">
    <property type="entry name" value="RING/U-box"/>
    <property type="match status" value="1"/>
</dbReference>
<evidence type="ECO:0000256" key="2">
    <source>
        <dbReference type="ARBA" id="ARBA00022737"/>
    </source>
</evidence>
<dbReference type="SUPFAM" id="SSF48403">
    <property type="entry name" value="Ankyrin repeat"/>
    <property type="match status" value="1"/>
</dbReference>
<feature type="region of interest" description="Disordered" evidence="8">
    <location>
        <begin position="595"/>
        <end position="641"/>
    </location>
</feature>
<dbReference type="InterPro" id="IPR002110">
    <property type="entry name" value="Ankyrin_rpt"/>
</dbReference>
<feature type="compositionally biased region" description="Polar residues" evidence="8">
    <location>
        <begin position="744"/>
        <end position="769"/>
    </location>
</feature>
<dbReference type="GO" id="GO:0008270">
    <property type="term" value="F:zinc ion binding"/>
    <property type="evidence" value="ECO:0007669"/>
    <property type="project" value="UniProtKB-KW"/>
</dbReference>
<evidence type="ECO:0000259" key="9">
    <source>
        <dbReference type="PROSITE" id="PS50089"/>
    </source>
</evidence>
<feature type="repeat" description="ANK" evidence="6">
    <location>
        <begin position="185"/>
        <end position="217"/>
    </location>
</feature>
<dbReference type="InterPro" id="IPR017455">
    <property type="entry name" value="Znf_FYVE-rel"/>
</dbReference>
<dbReference type="Gene3D" id="3.30.40.10">
    <property type="entry name" value="Zinc/RING finger domain, C3HC4 (zinc finger)"/>
    <property type="match status" value="2"/>
</dbReference>
<keyword evidence="3 7" id="KW-0863">Zinc-finger</keyword>
<dbReference type="STRING" id="133412.A0A1R1X9M1"/>
<evidence type="ECO:0000313" key="11">
    <source>
        <dbReference type="EMBL" id="OMJ11312.1"/>
    </source>
</evidence>
<keyword evidence="5 6" id="KW-0040">ANK repeat</keyword>
<protein>
    <submittedName>
        <fullName evidence="11">Ankyrin repeat domain-containing protein 6</fullName>
    </submittedName>
</protein>
<evidence type="ECO:0000256" key="5">
    <source>
        <dbReference type="ARBA" id="ARBA00023043"/>
    </source>
</evidence>
<evidence type="ECO:0000256" key="7">
    <source>
        <dbReference type="PROSITE-ProRule" id="PRU00175"/>
    </source>
</evidence>
<evidence type="ECO:0000313" key="12">
    <source>
        <dbReference type="Proteomes" id="UP000187283"/>
    </source>
</evidence>
<dbReference type="InterPro" id="IPR036770">
    <property type="entry name" value="Ankyrin_rpt-contain_sf"/>
</dbReference>
<accession>A0A1R1X9M1</accession>
<dbReference type="Pfam" id="PF12796">
    <property type="entry name" value="Ank_2"/>
    <property type="match status" value="1"/>
</dbReference>
<dbReference type="Pfam" id="PF13639">
    <property type="entry name" value="zf-RING_2"/>
    <property type="match status" value="1"/>
</dbReference>
<feature type="compositionally biased region" description="Basic and acidic residues" evidence="8">
    <location>
        <begin position="1596"/>
        <end position="1609"/>
    </location>
</feature>
<dbReference type="PROSITE" id="PS50088">
    <property type="entry name" value="ANK_REPEAT"/>
    <property type="match status" value="3"/>
</dbReference>
<dbReference type="CDD" id="cd16489">
    <property type="entry name" value="mRING-CH-C4HC2H_ZNRF"/>
    <property type="match status" value="1"/>
</dbReference>
<feature type="region of interest" description="Disordered" evidence="8">
    <location>
        <begin position="1338"/>
        <end position="1358"/>
    </location>
</feature>
<dbReference type="InterPro" id="IPR001841">
    <property type="entry name" value="Znf_RING"/>
</dbReference>
<feature type="domain" description="RING-type" evidence="9">
    <location>
        <begin position="1762"/>
        <end position="1802"/>
    </location>
</feature>
<dbReference type="SUPFAM" id="SSF57903">
    <property type="entry name" value="FYVE/PHD zinc finger"/>
    <property type="match status" value="1"/>
</dbReference>
<feature type="compositionally biased region" description="Polar residues" evidence="8">
    <location>
        <begin position="596"/>
        <end position="626"/>
    </location>
</feature>
<keyword evidence="1" id="KW-0479">Metal-binding</keyword>
<keyword evidence="4" id="KW-0862">Zinc</keyword>
<evidence type="ECO:0000256" key="6">
    <source>
        <dbReference type="PROSITE-ProRule" id="PRU00023"/>
    </source>
</evidence>
<keyword evidence="2" id="KW-0677">Repeat</keyword>
<dbReference type="InterPro" id="IPR000306">
    <property type="entry name" value="Znf_FYVE"/>
</dbReference>
<dbReference type="PROSITE" id="PS50297">
    <property type="entry name" value="ANK_REP_REGION"/>
    <property type="match status" value="2"/>
</dbReference>
<feature type="region of interest" description="Disordered" evidence="8">
    <location>
        <begin position="1593"/>
        <end position="1653"/>
    </location>
</feature>
<gene>
    <name evidence="11" type="ORF">AYI70_g9802</name>
</gene>
<dbReference type="Gene3D" id="1.25.40.20">
    <property type="entry name" value="Ankyrin repeat-containing domain"/>
    <property type="match status" value="1"/>
</dbReference>
<evidence type="ECO:0000259" key="10">
    <source>
        <dbReference type="PROSITE" id="PS50178"/>
    </source>
</evidence>
<dbReference type="PROSITE" id="PS50178">
    <property type="entry name" value="ZF_FYVE"/>
    <property type="match status" value="1"/>
</dbReference>
<proteinExistence type="predicted"/>
<dbReference type="SMART" id="SM00248">
    <property type="entry name" value="ANK"/>
    <property type="match status" value="4"/>
</dbReference>
<feature type="domain" description="FYVE-type" evidence="10">
    <location>
        <begin position="862"/>
        <end position="899"/>
    </location>
</feature>
<dbReference type="PROSITE" id="PS50089">
    <property type="entry name" value="ZF_RING_2"/>
    <property type="match status" value="1"/>
</dbReference>
<feature type="repeat" description="ANK" evidence="6">
    <location>
        <begin position="251"/>
        <end position="271"/>
    </location>
</feature>
<feature type="compositionally biased region" description="Polar residues" evidence="8">
    <location>
        <begin position="1344"/>
        <end position="1358"/>
    </location>
</feature>
<dbReference type="Proteomes" id="UP000187283">
    <property type="component" value="Unassembled WGS sequence"/>
</dbReference>
<dbReference type="OrthoDB" id="660555at2759"/>
<feature type="compositionally biased region" description="Low complexity" evidence="8">
    <location>
        <begin position="1392"/>
        <end position="1410"/>
    </location>
</feature>
<feature type="repeat" description="ANK" evidence="6">
    <location>
        <begin position="218"/>
        <end position="250"/>
    </location>
</feature>
<comment type="caution">
    <text evidence="11">The sequence shown here is derived from an EMBL/GenBank/DDBJ whole genome shotgun (WGS) entry which is preliminary data.</text>
</comment>
<feature type="compositionally biased region" description="Polar residues" evidence="8">
    <location>
        <begin position="1527"/>
        <end position="1550"/>
    </location>
</feature>
<dbReference type="PANTHER" id="PTHR24171">
    <property type="entry name" value="ANKYRIN REPEAT DOMAIN-CONTAINING PROTEIN 39-RELATED"/>
    <property type="match status" value="1"/>
</dbReference>
<name>A0A1R1X9M1_9FUNG</name>
<feature type="compositionally biased region" description="Low complexity" evidence="8">
    <location>
        <begin position="783"/>
        <end position="798"/>
    </location>
</feature>
<evidence type="ECO:0000256" key="3">
    <source>
        <dbReference type="ARBA" id="ARBA00022771"/>
    </source>
</evidence>
<keyword evidence="12" id="KW-1185">Reference proteome</keyword>
<feature type="compositionally biased region" description="Polar residues" evidence="8">
    <location>
        <begin position="800"/>
        <end position="816"/>
    </location>
</feature>
<dbReference type="SMART" id="SM00064">
    <property type="entry name" value="FYVE"/>
    <property type="match status" value="1"/>
</dbReference>
<feature type="compositionally biased region" description="Low complexity" evidence="8">
    <location>
        <begin position="629"/>
        <end position="641"/>
    </location>
</feature>
<organism evidence="11 12">
    <name type="scientific">Smittium culicis</name>
    <dbReference type="NCBI Taxonomy" id="133412"/>
    <lineage>
        <taxon>Eukaryota</taxon>
        <taxon>Fungi</taxon>
        <taxon>Fungi incertae sedis</taxon>
        <taxon>Zoopagomycota</taxon>
        <taxon>Kickxellomycotina</taxon>
        <taxon>Harpellomycetes</taxon>
        <taxon>Harpellales</taxon>
        <taxon>Legeriomycetaceae</taxon>
        <taxon>Smittium</taxon>
    </lineage>
</organism>
<dbReference type="Pfam" id="PF01363">
    <property type="entry name" value="FYVE"/>
    <property type="match status" value="1"/>
</dbReference>
<dbReference type="InterPro" id="IPR011011">
    <property type="entry name" value="Znf_FYVE_PHD"/>
</dbReference>
<reference evidence="11 12" key="1">
    <citation type="submission" date="2017-01" db="EMBL/GenBank/DDBJ databases">
        <authorList>
            <person name="Mah S.A."/>
            <person name="Swanson W.J."/>
            <person name="Moy G.W."/>
            <person name="Vacquier V.D."/>
        </authorList>
    </citation>
    <scope>NUCLEOTIDE SEQUENCE [LARGE SCALE GENOMIC DNA]</scope>
    <source>
        <strain evidence="11 12">GSMNP</strain>
    </source>
</reference>
<feature type="compositionally biased region" description="Polar residues" evidence="8">
    <location>
        <begin position="1640"/>
        <end position="1653"/>
    </location>
</feature>